<protein>
    <submittedName>
        <fullName evidence="1">Uncharacterized protein</fullName>
    </submittedName>
</protein>
<accession>A0A1K1MM05</accession>
<name>A0A1K1MM05_9FLAO</name>
<proteinExistence type="predicted"/>
<gene>
    <name evidence="1" type="ORF">SAMN02927921_00636</name>
</gene>
<evidence type="ECO:0000313" key="1">
    <source>
        <dbReference type="EMBL" id="SFW24085.1"/>
    </source>
</evidence>
<reference evidence="1 2" key="1">
    <citation type="submission" date="2016-11" db="EMBL/GenBank/DDBJ databases">
        <authorList>
            <person name="Jaros S."/>
            <person name="Januszkiewicz K."/>
            <person name="Wedrychowicz H."/>
        </authorList>
    </citation>
    <scope>NUCLEOTIDE SEQUENCE [LARGE SCALE GENOMIC DNA]</scope>
    <source>
        <strain evidence="1 2">CGMCC 1.12145</strain>
    </source>
</reference>
<organism evidence="1 2">
    <name type="scientific">Sinomicrobium oceani</name>
    <dbReference type="NCBI Taxonomy" id="1150368"/>
    <lineage>
        <taxon>Bacteria</taxon>
        <taxon>Pseudomonadati</taxon>
        <taxon>Bacteroidota</taxon>
        <taxon>Flavobacteriia</taxon>
        <taxon>Flavobacteriales</taxon>
        <taxon>Flavobacteriaceae</taxon>
        <taxon>Sinomicrobium</taxon>
    </lineage>
</organism>
<evidence type="ECO:0000313" key="2">
    <source>
        <dbReference type="Proteomes" id="UP000182248"/>
    </source>
</evidence>
<dbReference type="AlphaFoldDB" id="A0A1K1MM05"/>
<keyword evidence="2" id="KW-1185">Reference proteome</keyword>
<sequence length="50" mass="5672">MVTTRDNTEIKKKARQIKAGLCHCYAFVNATNILLSLPQKHHKRALKAPL</sequence>
<dbReference type="EMBL" id="FPJE01000003">
    <property type="protein sequence ID" value="SFW24085.1"/>
    <property type="molecule type" value="Genomic_DNA"/>
</dbReference>
<dbReference type="Proteomes" id="UP000182248">
    <property type="component" value="Unassembled WGS sequence"/>
</dbReference>
<dbReference type="STRING" id="1150368.SAMN02927921_00636"/>